<evidence type="ECO:0000259" key="1">
    <source>
        <dbReference type="Pfam" id="PF00646"/>
    </source>
</evidence>
<organism evidence="3 4">
    <name type="scientific">Adineta steineri</name>
    <dbReference type="NCBI Taxonomy" id="433720"/>
    <lineage>
        <taxon>Eukaryota</taxon>
        <taxon>Metazoa</taxon>
        <taxon>Spiralia</taxon>
        <taxon>Gnathifera</taxon>
        <taxon>Rotifera</taxon>
        <taxon>Eurotatoria</taxon>
        <taxon>Bdelloidea</taxon>
        <taxon>Adinetida</taxon>
        <taxon>Adinetidae</taxon>
        <taxon>Adineta</taxon>
    </lineage>
</organism>
<dbReference type="EMBL" id="CAJNOM010001578">
    <property type="protein sequence ID" value="CAF1613162.1"/>
    <property type="molecule type" value="Genomic_DNA"/>
</dbReference>
<dbReference type="EMBL" id="CAJNOI010001250">
    <property type="protein sequence ID" value="CAF1397839.1"/>
    <property type="molecule type" value="Genomic_DNA"/>
</dbReference>
<dbReference type="Pfam" id="PF00646">
    <property type="entry name" value="F-box"/>
    <property type="match status" value="1"/>
</dbReference>
<dbReference type="Proteomes" id="UP000663877">
    <property type="component" value="Unassembled WGS sequence"/>
</dbReference>
<dbReference type="InterPro" id="IPR001810">
    <property type="entry name" value="F-box_dom"/>
</dbReference>
<comment type="caution">
    <text evidence="3">The sequence shown here is derived from an EMBL/GenBank/DDBJ whole genome shotgun (WGS) entry which is preliminary data.</text>
</comment>
<evidence type="ECO:0000313" key="3">
    <source>
        <dbReference type="EMBL" id="CAF1613162.1"/>
    </source>
</evidence>
<dbReference type="OrthoDB" id="10002741at2759"/>
<keyword evidence="4" id="KW-1185">Reference proteome</keyword>
<protein>
    <recommendedName>
        <fullName evidence="1">F-box domain-containing protein</fullName>
    </recommendedName>
</protein>
<gene>
    <name evidence="2" type="ORF">BJG266_LOCUS37483</name>
    <name evidence="3" type="ORF">QVE165_LOCUS54381</name>
</gene>
<evidence type="ECO:0000313" key="2">
    <source>
        <dbReference type="EMBL" id="CAF1397839.1"/>
    </source>
</evidence>
<proteinExistence type="predicted"/>
<evidence type="ECO:0000313" key="4">
    <source>
        <dbReference type="Proteomes" id="UP000663832"/>
    </source>
</evidence>
<name>A0A816BLV9_9BILA</name>
<accession>A0A816BLV9</accession>
<dbReference type="InterPro" id="IPR036047">
    <property type="entry name" value="F-box-like_dom_sf"/>
</dbReference>
<feature type="domain" description="F-box" evidence="1">
    <location>
        <begin position="31"/>
        <end position="73"/>
    </location>
</feature>
<dbReference type="SUPFAM" id="SSF81383">
    <property type="entry name" value="F-box domain"/>
    <property type="match status" value="1"/>
</dbReference>
<reference evidence="3" key="1">
    <citation type="submission" date="2021-02" db="EMBL/GenBank/DDBJ databases">
        <authorList>
            <person name="Nowell W R."/>
        </authorList>
    </citation>
    <scope>NUCLEOTIDE SEQUENCE</scope>
</reference>
<dbReference type="Proteomes" id="UP000663832">
    <property type="component" value="Unassembled WGS sequence"/>
</dbReference>
<dbReference type="AlphaFoldDB" id="A0A816BLV9"/>
<sequence>MSNQLESSDWSSSDKKLSANLEKKMITITIFEDLSNELLFNIFEYFDAYQLHSTFRQLNNRFNSLLTKVRVHFDLDPIPLNEFFSFVLSLNHHQILSFTSRKLEKTRSWLFDNDDVLQQFSKISALTLFDVTYGIINRLHERLPSLKSTLIYVNVAGM</sequence>